<keyword evidence="6" id="KW-0681">Retinal protein</keyword>
<evidence type="ECO:0000256" key="2">
    <source>
        <dbReference type="ARBA" id="ARBA00008130"/>
    </source>
</evidence>
<evidence type="ECO:0000256" key="10">
    <source>
        <dbReference type="ARBA" id="ARBA00023170"/>
    </source>
</evidence>
<sequence length="278" mass="30796">MTFSDSFVPTAGEVGMVPMLTYFFMTFAAYCFLGNVFFSLLTNQSVAPEHRISRAYGGVIAIVAGVSYLLITRFYHGMLQDLSHLESPEARAALIRHSYQAIGQYRYMDWAVTTPLLLLKASSMLRIKYSEAVGAITVMLLADFFMVVTGYIGEQQLTAAGEIIVSGKLLWGAVSTVGYVVAVVALYGLYKKFAARGNDTERWGFKFIGITTVTTWGVYPLGYMLTMTSIDLNYIHIAFSIFDVFNKVGISVVAYLVGKRLLDERLDEKKVLDGYATA</sequence>
<dbReference type="GO" id="GO:0016020">
    <property type="term" value="C:membrane"/>
    <property type="evidence" value="ECO:0007669"/>
    <property type="project" value="UniProtKB-SubCell"/>
</dbReference>
<comment type="similarity">
    <text evidence="2">Belongs to the archaeal/bacterial/fungal opsin family.</text>
</comment>
<accession>A0A1G1SUC6</accession>
<feature type="transmembrane region" description="Helical" evidence="11">
    <location>
        <begin position="107"/>
        <end position="125"/>
    </location>
</feature>
<protein>
    <recommendedName>
        <fullName evidence="14">Rhodopsin</fullName>
    </recommendedName>
</protein>
<evidence type="ECO:0000313" key="12">
    <source>
        <dbReference type="EMBL" id="OGX82230.1"/>
    </source>
</evidence>
<evidence type="ECO:0000256" key="8">
    <source>
        <dbReference type="ARBA" id="ARBA00022991"/>
    </source>
</evidence>
<reference evidence="12 13" key="1">
    <citation type="submission" date="2016-08" db="EMBL/GenBank/DDBJ databases">
        <title>Hymenobacter coccineus sp. nov., Hymenobacter lapidarius sp. nov. and Hymenobacter glacialis sp. nov., isolated from Antarctic soil.</title>
        <authorList>
            <person name="Sedlacek I."/>
            <person name="Kralova S."/>
            <person name="Kyrova K."/>
            <person name="Maslanova I."/>
            <person name="Stankova E."/>
            <person name="Vrbovska V."/>
            <person name="Nemec M."/>
            <person name="Bartak M."/>
            <person name="Svec P."/>
            <person name="Busse H.-J."/>
            <person name="Pantucek R."/>
        </authorList>
    </citation>
    <scope>NUCLEOTIDE SEQUENCE [LARGE SCALE GENOMIC DNA]</scope>
    <source>
        <strain evidence="12 13">CCM 8649</strain>
    </source>
</reference>
<keyword evidence="5 11" id="KW-0812">Transmembrane</keyword>
<dbReference type="Proteomes" id="UP000177506">
    <property type="component" value="Unassembled WGS sequence"/>
</dbReference>
<evidence type="ECO:0008006" key="14">
    <source>
        <dbReference type="Google" id="ProtNLM"/>
    </source>
</evidence>
<keyword evidence="4" id="KW-0716">Sensory transduction</keyword>
<evidence type="ECO:0000256" key="3">
    <source>
        <dbReference type="ARBA" id="ARBA00022543"/>
    </source>
</evidence>
<keyword evidence="13" id="KW-1185">Reference proteome</keyword>
<evidence type="ECO:0000313" key="13">
    <source>
        <dbReference type="Proteomes" id="UP000177506"/>
    </source>
</evidence>
<keyword evidence="10" id="KW-0675">Receptor</keyword>
<evidence type="ECO:0000256" key="4">
    <source>
        <dbReference type="ARBA" id="ARBA00022606"/>
    </source>
</evidence>
<feature type="transmembrane region" description="Helical" evidence="11">
    <location>
        <begin position="55"/>
        <end position="75"/>
    </location>
</feature>
<evidence type="ECO:0000256" key="9">
    <source>
        <dbReference type="ARBA" id="ARBA00023136"/>
    </source>
</evidence>
<keyword evidence="7 11" id="KW-1133">Transmembrane helix</keyword>
<feature type="transmembrane region" description="Helical" evidence="11">
    <location>
        <begin position="234"/>
        <end position="257"/>
    </location>
</feature>
<feature type="transmembrane region" description="Helical" evidence="11">
    <location>
        <begin position="202"/>
        <end position="222"/>
    </location>
</feature>
<evidence type="ECO:0000256" key="6">
    <source>
        <dbReference type="ARBA" id="ARBA00022925"/>
    </source>
</evidence>
<dbReference type="Pfam" id="PF01036">
    <property type="entry name" value="Bac_rhodopsin"/>
    <property type="match status" value="1"/>
</dbReference>
<dbReference type="Gene3D" id="1.20.1070.10">
    <property type="entry name" value="Rhodopsin 7-helix transmembrane proteins"/>
    <property type="match status" value="1"/>
</dbReference>
<evidence type="ECO:0000256" key="7">
    <source>
        <dbReference type="ARBA" id="ARBA00022989"/>
    </source>
</evidence>
<dbReference type="SUPFAM" id="SSF81321">
    <property type="entry name" value="Family A G protein-coupled receptor-like"/>
    <property type="match status" value="1"/>
</dbReference>
<dbReference type="PANTHER" id="PTHR28286:SF2">
    <property type="entry name" value="BACTERIORHODOPSIN _OPSIN, NOPA (EUROFUNG)"/>
    <property type="match status" value="1"/>
</dbReference>
<dbReference type="PANTHER" id="PTHR28286">
    <property type="match status" value="1"/>
</dbReference>
<comment type="subcellular location">
    <subcellularLocation>
        <location evidence="1">Membrane</location>
        <topology evidence="1">Multi-pass membrane protein</topology>
    </subcellularLocation>
</comment>
<keyword evidence="3" id="KW-0600">Photoreceptor protein</keyword>
<dbReference type="EMBL" id="MDZA01000434">
    <property type="protein sequence ID" value="OGX82230.1"/>
    <property type="molecule type" value="Genomic_DNA"/>
</dbReference>
<evidence type="ECO:0000256" key="1">
    <source>
        <dbReference type="ARBA" id="ARBA00004141"/>
    </source>
</evidence>
<organism evidence="12 13">
    <name type="scientific">Hymenobacter coccineus</name>
    <dbReference type="NCBI Taxonomy" id="1908235"/>
    <lineage>
        <taxon>Bacteria</taxon>
        <taxon>Pseudomonadati</taxon>
        <taxon>Bacteroidota</taxon>
        <taxon>Cytophagia</taxon>
        <taxon>Cytophagales</taxon>
        <taxon>Hymenobacteraceae</taxon>
        <taxon>Hymenobacter</taxon>
    </lineage>
</organism>
<feature type="transmembrane region" description="Helical" evidence="11">
    <location>
        <begin position="20"/>
        <end position="43"/>
    </location>
</feature>
<keyword evidence="9 11" id="KW-0472">Membrane</keyword>
<dbReference type="InterPro" id="IPR018229">
    <property type="entry name" value="Rhodopsin_retinal_BS"/>
</dbReference>
<gene>
    <name evidence="12" type="ORF">BEN49_14245</name>
</gene>
<feature type="transmembrane region" description="Helical" evidence="11">
    <location>
        <begin position="132"/>
        <end position="153"/>
    </location>
</feature>
<feature type="transmembrane region" description="Helical" evidence="11">
    <location>
        <begin position="169"/>
        <end position="190"/>
    </location>
</feature>
<keyword evidence="8" id="KW-0157">Chromophore</keyword>
<name>A0A1G1SUC6_9BACT</name>
<dbReference type="OrthoDB" id="30586at2"/>
<dbReference type="RefSeq" id="WP_070746711.1">
    <property type="nucleotide sequence ID" value="NZ_MDZA01000434.1"/>
</dbReference>
<dbReference type="GO" id="GO:0005216">
    <property type="term" value="F:monoatomic ion channel activity"/>
    <property type="evidence" value="ECO:0007669"/>
    <property type="project" value="InterPro"/>
</dbReference>
<comment type="caution">
    <text evidence="12">The sequence shown here is derived from an EMBL/GenBank/DDBJ whole genome shotgun (WGS) entry which is preliminary data.</text>
</comment>
<dbReference type="InterPro" id="IPR001425">
    <property type="entry name" value="Arc/bac/fun_rhodopsins"/>
</dbReference>
<dbReference type="PROSITE" id="PS00950">
    <property type="entry name" value="BACTERIAL_OPSIN_1"/>
    <property type="match status" value="1"/>
</dbReference>
<proteinExistence type="inferred from homology"/>
<dbReference type="SMART" id="SM01021">
    <property type="entry name" value="Bac_rhodopsin"/>
    <property type="match status" value="1"/>
</dbReference>
<dbReference type="GO" id="GO:0007602">
    <property type="term" value="P:phototransduction"/>
    <property type="evidence" value="ECO:0007669"/>
    <property type="project" value="UniProtKB-KW"/>
</dbReference>
<evidence type="ECO:0000256" key="5">
    <source>
        <dbReference type="ARBA" id="ARBA00022692"/>
    </source>
</evidence>
<evidence type="ECO:0000256" key="11">
    <source>
        <dbReference type="SAM" id="Phobius"/>
    </source>
</evidence>
<dbReference type="AlphaFoldDB" id="A0A1G1SUC6"/>
<dbReference type="GO" id="GO:0009881">
    <property type="term" value="F:photoreceptor activity"/>
    <property type="evidence" value="ECO:0007669"/>
    <property type="project" value="UniProtKB-KW"/>
</dbReference>